<dbReference type="Pfam" id="PF00535">
    <property type="entry name" value="Glycos_transf_2"/>
    <property type="match status" value="1"/>
</dbReference>
<dbReference type="Gene3D" id="3.90.550.10">
    <property type="entry name" value="Spore Coat Polysaccharide Biosynthesis Protein SpsA, Chain A"/>
    <property type="match status" value="1"/>
</dbReference>
<proteinExistence type="predicted"/>
<dbReference type="InterPro" id="IPR001173">
    <property type="entry name" value="Glyco_trans_2-like"/>
</dbReference>
<accession>A0A6C0LKR4</accession>
<name>A0A6C0LKR4_9ZZZZ</name>
<protein>
    <recommendedName>
        <fullName evidence="1">Glycosyltransferase 2-like domain-containing protein</fullName>
    </recommendedName>
</protein>
<dbReference type="SUPFAM" id="SSF53448">
    <property type="entry name" value="Nucleotide-diphospho-sugar transferases"/>
    <property type="match status" value="1"/>
</dbReference>
<evidence type="ECO:0000259" key="1">
    <source>
        <dbReference type="Pfam" id="PF00535"/>
    </source>
</evidence>
<evidence type="ECO:0000313" key="2">
    <source>
        <dbReference type="EMBL" id="QHU31117.1"/>
    </source>
</evidence>
<dbReference type="InterPro" id="IPR029044">
    <property type="entry name" value="Nucleotide-diphossugar_trans"/>
</dbReference>
<reference evidence="2" key="1">
    <citation type="journal article" date="2020" name="Nature">
        <title>Giant virus diversity and host interactions through global metagenomics.</title>
        <authorList>
            <person name="Schulz F."/>
            <person name="Roux S."/>
            <person name="Paez-Espino D."/>
            <person name="Jungbluth S."/>
            <person name="Walsh D.A."/>
            <person name="Denef V.J."/>
            <person name="McMahon K.D."/>
            <person name="Konstantinidis K.T."/>
            <person name="Eloe-Fadrosh E.A."/>
            <person name="Kyrpides N.C."/>
            <person name="Woyke T."/>
        </authorList>
    </citation>
    <scope>NUCLEOTIDE SEQUENCE</scope>
    <source>
        <strain evidence="2">GVMAG-M-3300027892-73</strain>
    </source>
</reference>
<dbReference type="AlphaFoldDB" id="A0A6C0LKR4"/>
<dbReference type="EMBL" id="MN740523">
    <property type="protein sequence ID" value="QHU31117.1"/>
    <property type="molecule type" value="Genomic_DNA"/>
</dbReference>
<organism evidence="2">
    <name type="scientific">viral metagenome</name>
    <dbReference type="NCBI Taxonomy" id="1070528"/>
    <lineage>
        <taxon>unclassified sequences</taxon>
        <taxon>metagenomes</taxon>
        <taxon>organismal metagenomes</taxon>
    </lineage>
</organism>
<sequence>MSTKTNCCICGTAKNCGKYLPKVFSNIEKIGRLFDNYKILIYYDKSTDNTLSSLLEYQKVNKRLLLFINDKKVSRFRTHNIAKGRNFCLNYVMKNMETYKYFIMMDLDDVNAKNCDEGKLVKYLKRDDWDALSFQTSPNYYDIWGLSIYPFCFSYNHFNNSVRHYTIIQKYIDRILKNTKPGDLVPCISAFNGFAIYRTNKFTNTYYDGKVRYDLLPKHLLNVHKQITASPSLQFIKYPTVDGRYEDCEHRAFHIMALNNNAAKLFISSEVIFS</sequence>
<feature type="domain" description="Glycosyltransferase 2-like" evidence="1">
    <location>
        <begin position="12"/>
        <end position="135"/>
    </location>
</feature>